<keyword evidence="1" id="KW-0732">Signal</keyword>
<evidence type="ECO:0000313" key="5">
    <source>
        <dbReference type="Proteomes" id="UP001500393"/>
    </source>
</evidence>
<evidence type="ECO:0000256" key="3">
    <source>
        <dbReference type="SAM" id="MobiDB-lite"/>
    </source>
</evidence>
<dbReference type="RefSeq" id="WP_344210296.1">
    <property type="nucleotide sequence ID" value="NZ_BAAAOS010000007.1"/>
</dbReference>
<accession>A0ABP4NH59</accession>
<proteinExistence type="predicted"/>
<evidence type="ECO:0000313" key="4">
    <source>
        <dbReference type="EMBL" id="GAA1558861.1"/>
    </source>
</evidence>
<protein>
    <recommendedName>
        <fullName evidence="6">Esterase</fullName>
    </recommendedName>
</protein>
<dbReference type="Gene3D" id="3.40.50.1820">
    <property type="entry name" value="alpha/beta hydrolase"/>
    <property type="match status" value="1"/>
</dbReference>
<dbReference type="PANTHER" id="PTHR43037:SF5">
    <property type="entry name" value="FERULOYL ESTERASE"/>
    <property type="match status" value="1"/>
</dbReference>
<gene>
    <name evidence="4" type="ORF">GCM10009789_10370</name>
</gene>
<dbReference type="EMBL" id="BAAAOS010000007">
    <property type="protein sequence ID" value="GAA1558861.1"/>
    <property type="molecule type" value="Genomic_DNA"/>
</dbReference>
<dbReference type="Proteomes" id="UP001500393">
    <property type="component" value="Unassembled WGS sequence"/>
</dbReference>
<keyword evidence="5" id="KW-1185">Reference proteome</keyword>
<keyword evidence="2" id="KW-0378">Hydrolase</keyword>
<feature type="region of interest" description="Disordered" evidence="3">
    <location>
        <begin position="87"/>
        <end position="107"/>
    </location>
</feature>
<dbReference type="PANTHER" id="PTHR43037">
    <property type="entry name" value="UNNAMED PRODUCT-RELATED"/>
    <property type="match status" value="1"/>
</dbReference>
<dbReference type="InterPro" id="IPR050955">
    <property type="entry name" value="Plant_Biomass_Hydrol_Est"/>
</dbReference>
<evidence type="ECO:0000256" key="2">
    <source>
        <dbReference type="ARBA" id="ARBA00022801"/>
    </source>
</evidence>
<evidence type="ECO:0008006" key="6">
    <source>
        <dbReference type="Google" id="ProtNLM"/>
    </source>
</evidence>
<dbReference type="SUPFAM" id="SSF53474">
    <property type="entry name" value="alpha/beta-Hydrolases"/>
    <property type="match status" value="1"/>
</dbReference>
<comment type="caution">
    <text evidence="4">The sequence shown here is derived from an EMBL/GenBank/DDBJ whole genome shotgun (WGS) entry which is preliminary data.</text>
</comment>
<organism evidence="4 5">
    <name type="scientific">Kribbella sancticallisti</name>
    <dbReference type="NCBI Taxonomy" id="460087"/>
    <lineage>
        <taxon>Bacteria</taxon>
        <taxon>Bacillati</taxon>
        <taxon>Actinomycetota</taxon>
        <taxon>Actinomycetes</taxon>
        <taxon>Propionibacteriales</taxon>
        <taxon>Kribbellaceae</taxon>
        <taxon>Kribbella</taxon>
    </lineage>
</organism>
<dbReference type="InterPro" id="IPR029058">
    <property type="entry name" value="AB_hydrolase_fold"/>
</dbReference>
<name>A0ABP4NH59_9ACTN</name>
<reference evidence="5" key="1">
    <citation type="journal article" date="2019" name="Int. J. Syst. Evol. Microbiol.">
        <title>The Global Catalogue of Microorganisms (GCM) 10K type strain sequencing project: providing services to taxonomists for standard genome sequencing and annotation.</title>
        <authorList>
            <consortium name="The Broad Institute Genomics Platform"/>
            <consortium name="The Broad Institute Genome Sequencing Center for Infectious Disease"/>
            <person name="Wu L."/>
            <person name="Ma J."/>
        </authorList>
    </citation>
    <scope>NUCLEOTIDE SEQUENCE [LARGE SCALE GENOMIC DNA]</scope>
    <source>
        <strain evidence="5">JCM 14969</strain>
    </source>
</reference>
<evidence type="ECO:0000256" key="1">
    <source>
        <dbReference type="ARBA" id="ARBA00022729"/>
    </source>
</evidence>
<sequence length="107" mass="12032">MGSAALLVPEALPEGPTPLVVMLHGATSNPRQALPYMQEEAQQRGFLLLVPKSQDYTWDVIRGGFGPDVEAIDHLLEDLYDRFRVDPPGWRSRGSPTERRTRCRSGW</sequence>